<evidence type="ECO:0000259" key="2">
    <source>
        <dbReference type="Pfam" id="PF14292"/>
    </source>
</evidence>
<feature type="domain" description="SusE outer membrane protein" evidence="2">
    <location>
        <begin position="26"/>
        <end position="130"/>
    </location>
</feature>
<feature type="chain" id="PRO_5045104808" evidence="1">
    <location>
        <begin position="22"/>
        <end position="362"/>
    </location>
</feature>
<keyword evidence="4" id="KW-1185">Reference proteome</keyword>
<proteinExistence type="predicted"/>
<reference evidence="4" key="1">
    <citation type="journal article" date="2019" name="Int. J. Syst. Evol. Microbiol.">
        <title>The Global Catalogue of Microorganisms (GCM) 10K type strain sequencing project: providing services to taxonomists for standard genome sequencing and annotation.</title>
        <authorList>
            <consortium name="The Broad Institute Genomics Platform"/>
            <consortium name="The Broad Institute Genome Sequencing Center for Infectious Disease"/>
            <person name="Wu L."/>
            <person name="Ma J."/>
        </authorList>
    </citation>
    <scope>NUCLEOTIDE SEQUENCE [LARGE SCALE GENOMIC DNA]</scope>
    <source>
        <strain evidence="4">KCTC 52925</strain>
    </source>
</reference>
<evidence type="ECO:0000313" key="4">
    <source>
        <dbReference type="Proteomes" id="UP001597438"/>
    </source>
</evidence>
<dbReference type="Gene3D" id="2.60.40.3620">
    <property type="match status" value="2"/>
</dbReference>
<gene>
    <name evidence="3" type="ORF">ACFSYS_03100</name>
</gene>
<evidence type="ECO:0000256" key="1">
    <source>
        <dbReference type="SAM" id="SignalP"/>
    </source>
</evidence>
<organism evidence="3 4">
    <name type="scientific">Christiangramia antarctica</name>
    <dbReference type="NCBI Taxonomy" id="2058158"/>
    <lineage>
        <taxon>Bacteria</taxon>
        <taxon>Pseudomonadati</taxon>
        <taxon>Bacteroidota</taxon>
        <taxon>Flavobacteriia</taxon>
        <taxon>Flavobacteriales</taxon>
        <taxon>Flavobacteriaceae</taxon>
        <taxon>Christiangramia</taxon>
    </lineage>
</organism>
<dbReference type="Pfam" id="PF14292">
    <property type="entry name" value="SusE"/>
    <property type="match status" value="1"/>
</dbReference>
<name>A0ABW5X0F0_9FLAO</name>
<protein>
    <submittedName>
        <fullName evidence="3">SusE domain-containing protein</fullName>
    </submittedName>
</protein>
<accession>A0ABW5X0F0</accession>
<dbReference type="EMBL" id="JBHUOJ010000007">
    <property type="protein sequence ID" value="MFD2832257.1"/>
    <property type="molecule type" value="Genomic_DNA"/>
</dbReference>
<dbReference type="InterPro" id="IPR025970">
    <property type="entry name" value="SusE"/>
</dbReference>
<keyword evidence="1" id="KW-0732">Signal</keyword>
<feature type="signal peptide" evidence="1">
    <location>
        <begin position="1"/>
        <end position="21"/>
    </location>
</feature>
<sequence length="362" mass="39018">MKNFKSLLVLFIASFAISCSTDDVQDRPVIEPTGSPVLLAPDEGNIYNLSFEQNSDLVERFVWSEADFGGDVEITYNIQIDNAGNEFANAESLGSIIGTTQLGVTTETLNNTVLALGAVPFEAAPYEVRVMSLVGGMEMYSETKTITVSPFTTEAPKIYVVGGFQGASGYGNDWTPADAVPLAASGFGETEFEGFVYFAAEDSQFKFLPTNTGYDGDYGDAGEADGDYTGVIEQEGEVNAGLPESGAGYYQVVVDTEALTYTLTRTEWAIIGDATPKGWDEDTDMTYDAEAKVWKITLELTGGKLIKFRANDAWDLNLGGDSDGDGFMEYGGPDIQVGADGNYTVTLDLSNPRMYTYSLTMN</sequence>
<dbReference type="CDD" id="cd12956">
    <property type="entry name" value="CBM_SusE-F_like"/>
    <property type="match status" value="1"/>
</dbReference>
<comment type="caution">
    <text evidence="3">The sequence shown here is derived from an EMBL/GenBank/DDBJ whole genome shotgun (WGS) entry which is preliminary data.</text>
</comment>
<dbReference type="Proteomes" id="UP001597438">
    <property type="component" value="Unassembled WGS sequence"/>
</dbReference>
<dbReference type="PROSITE" id="PS51257">
    <property type="entry name" value="PROKAR_LIPOPROTEIN"/>
    <property type="match status" value="1"/>
</dbReference>
<evidence type="ECO:0000313" key="3">
    <source>
        <dbReference type="EMBL" id="MFD2832257.1"/>
    </source>
</evidence>
<dbReference type="RefSeq" id="WP_251740309.1">
    <property type="nucleotide sequence ID" value="NZ_JBHUOJ010000007.1"/>
</dbReference>